<dbReference type="EMBL" id="QXQA01000002">
    <property type="protein sequence ID" value="RIX59505.1"/>
    <property type="molecule type" value="Genomic_DNA"/>
</dbReference>
<feature type="transmembrane region" description="Helical" evidence="8">
    <location>
        <begin position="321"/>
        <end position="343"/>
    </location>
</feature>
<dbReference type="OrthoDB" id="2380120at2"/>
<sequence>MGVPYFRSIRRNGGQFWPGCPKEASATGRTAPLQGMTRKPIHQVEAKGDVMSTPSQQLSHKQYIFYMYKTQIGIGVLILPNVLTKAAGNSGWISLLLGWMIATASGYFMIQVMKRHPGQTFDGMLQAVLGKWAGRTVLALWVAYTACTVAVVLYTEVNIIQIWILRDMNQLLLVLALLIPVYRLARCRLQVQGRYAEFVYIFTFWMPPLVLFSLKEAHALNLLPIAGDGLWPILNGIRASLVPFLGFETAFLLYPHLQDKTKAFKGVLAANSLSLLIYIFVFLTSTMYFSSEELRTYLWPTLQLLKAVTMPFIERFEIVFLAYYIILVTQTLSAYLFFAASGIQSLIGSKDHKRPVVLLIVLLIGVAWIWKPTLEEMEMVSGGFDTVSIGMGYVFPLLLWCCWEARRMAKGALR</sequence>
<feature type="transmembrane region" description="Helical" evidence="8">
    <location>
        <begin position="194"/>
        <end position="213"/>
    </location>
</feature>
<name>A0A3A1VGW8_9BACL</name>
<dbReference type="Gene3D" id="1.20.1740.10">
    <property type="entry name" value="Amino acid/polyamine transporter I"/>
    <property type="match status" value="1"/>
</dbReference>
<evidence type="ECO:0000256" key="5">
    <source>
        <dbReference type="ARBA" id="ARBA00022692"/>
    </source>
</evidence>
<dbReference type="AlphaFoldDB" id="A0A3A1VGW8"/>
<keyword evidence="5 8" id="KW-0812">Transmembrane</keyword>
<evidence type="ECO:0000313" key="9">
    <source>
        <dbReference type="EMBL" id="RIX59505.1"/>
    </source>
</evidence>
<evidence type="ECO:0000256" key="6">
    <source>
        <dbReference type="ARBA" id="ARBA00022989"/>
    </source>
</evidence>
<evidence type="ECO:0000256" key="2">
    <source>
        <dbReference type="ARBA" id="ARBA00007998"/>
    </source>
</evidence>
<feature type="transmembrane region" description="Helical" evidence="8">
    <location>
        <begin position="266"/>
        <end position="289"/>
    </location>
</feature>
<accession>A0A3A1VGW8</accession>
<evidence type="ECO:0000313" key="10">
    <source>
        <dbReference type="Proteomes" id="UP000266482"/>
    </source>
</evidence>
<comment type="similarity">
    <text evidence="2">Belongs to the amino acid-polyamine-organocation (APC) superfamily. Spore germination protein (SGP) (TC 2.A.3.9) family.</text>
</comment>
<comment type="caution">
    <text evidence="9">The sequence shown here is derived from an EMBL/GenBank/DDBJ whole genome shotgun (WGS) entry which is preliminary data.</text>
</comment>
<feature type="transmembrane region" description="Helical" evidence="8">
    <location>
        <begin position="383"/>
        <end position="403"/>
    </location>
</feature>
<dbReference type="Pfam" id="PF03845">
    <property type="entry name" value="Spore_permease"/>
    <property type="match status" value="1"/>
</dbReference>
<organism evidence="9 10">
    <name type="scientific">Paenibacillus nanensis</name>
    <dbReference type="NCBI Taxonomy" id="393251"/>
    <lineage>
        <taxon>Bacteria</taxon>
        <taxon>Bacillati</taxon>
        <taxon>Bacillota</taxon>
        <taxon>Bacilli</taxon>
        <taxon>Bacillales</taxon>
        <taxon>Paenibacillaceae</taxon>
        <taxon>Paenibacillus</taxon>
    </lineage>
</organism>
<reference evidence="9 10" key="1">
    <citation type="submission" date="2018-09" db="EMBL/GenBank/DDBJ databases">
        <title>Paenibacillus aracenensis nov. sp. isolated from a cave in southern Spain.</title>
        <authorList>
            <person name="Jurado V."/>
            <person name="Gutierrez-Patricio S."/>
            <person name="Gonzalez-Pimentel J.L."/>
            <person name="Miller A.Z."/>
            <person name="Laiz L."/>
            <person name="Saiz-Jimenez C."/>
        </authorList>
    </citation>
    <scope>NUCLEOTIDE SEQUENCE [LARGE SCALE GENOMIC DNA]</scope>
    <source>
        <strain evidence="9 10">DSM 22867</strain>
    </source>
</reference>
<evidence type="ECO:0000256" key="3">
    <source>
        <dbReference type="ARBA" id="ARBA00022448"/>
    </source>
</evidence>
<dbReference type="GO" id="GO:0009847">
    <property type="term" value="P:spore germination"/>
    <property type="evidence" value="ECO:0007669"/>
    <property type="project" value="InterPro"/>
</dbReference>
<feature type="transmembrane region" description="Helical" evidence="8">
    <location>
        <begin position="355"/>
        <end position="371"/>
    </location>
</feature>
<feature type="transmembrane region" description="Helical" evidence="8">
    <location>
        <begin position="92"/>
        <end position="112"/>
    </location>
</feature>
<dbReference type="InterPro" id="IPR004761">
    <property type="entry name" value="Spore_GerAB"/>
</dbReference>
<evidence type="ECO:0000256" key="8">
    <source>
        <dbReference type="SAM" id="Phobius"/>
    </source>
</evidence>
<evidence type="ECO:0000256" key="4">
    <source>
        <dbReference type="ARBA" id="ARBA00022544"/>
    </source>
</evidence>
<keyword evidence="3" id="KW-0813">Transport</keyword>
<evidence type="ECO:0000256" key="7">
    <source>
        <dbReference type="ARBA" id="ARBA00023136"/>
    </source>
</evidence>
<feature type="transmembrane region" description="Helical" evidence="8">
    <location>
        <begin position="233"/>
        <end position="254"/>
    </location>
</feature>
<keyword evidence="6 8" id="KW-1133">Transmembrane helix</keyword>
<keyword evidence="10" id="KW-1185">Reference proteome</keyword>
<dbReference type="PANTHER" id="PTHR34975">
    <property type="entry name" value="SPORE GERMINATION PROTEIN A2"/>
    <property type="match status" value="1"/>
</dbReference>
<comment type="subcellular location">
    <subcellularLocation>
        <location evidence="1">Membrane</location>
        <topology evidence="1">Multi-pass membrane protein</topology>
    </subcellularLocation>
</comment>
<dbReference type="NCBIfam" id="TIGR00912">
    <property type="entry name" value="2A0309"/>
    <property type="match status" value="1"/>
</dbReference>
<keyword evidence="4" id="KW-0309">Germination</keyword>
<proteinExistence type="inferred from homology"/>
<feature type="transmembrane region" description="Helical" evidence="8">
    <location>
        <begin position="132"/>
        <end position="154"/>
    </location>
</feature>
<feature type="transmembrane region" description="Helical" evidence="8">
    <location>
        <begin position="63"/>
        <end position="80"/>
    </location>
</feature>
<evidence type="ECO:0000256" key="1">
    <source>
        <dbReference type="ARBA" id="ARBA00004141"/>
    </source>
</evidence>
<gene>
    <name evidence="9" type="ORF">D3P08_05005</name>
</gene>
<keyword evidence="7 8" id="KW-0472">Membrane</keyword>
<dbReference type="Proteomes" id="UP000266482">
    <property type="component" value="Unassembled WGS sequence"/>
</dbReference>
<protein>
    <submittedName>
        <fullName evidence="9">Uncharacterized protein</fullName>
    </submittedName>
</protein>
<dbReference type="PANTHER" id="PTHR34975:SF2">
    <property type="entry name" value="SPORE GERMINATION PROTEIN A2"/>
    <property type="match status" value="1"/>
</dbReference>
<dbReference type="GO" id="GO:0016020">
    <property type="term" value="C:membrane"/>
    <property type="evidence" value="ECO:0007669"/>
    <property type="project" value="UniProtKB-SubCell"/>
</dbReference>